<dbReference type="EMBL" id="JAGVRK010000001">
    <property type="protein sequence ID" value="MBS2968966.1"/>
    <property type="molecule type" value="Genomic_DNA"/>
</dbReference>
<evidence type="ECO:0000256" key="10">
    <source>
        <dbReference type="ARBA" id="ARBA00022723"/>
    </source>
</evidence>
<dbReference type="EC" id="3.1.26.4" evidence="6 14"/>
<comment type="catalytic activity">
    <reaction evidence="1 14 15 16">
        <text>Endonucleolytic cleavage to 5'-phosphomonoester.</text>
        <dbReference type="EC" id="3.1.26.4"/>
    </reaction>
</comment>
<proteinExistence type="inferred from homology"/>
<sequence length="255" mass="28384">MKQTVKEIQAILSDVHNLQDPLIQAYSLDERASVRKLAERQKAKLEKKARMKEIFEELKSFEYEARSKGFKSIAGIDEAGRGPLAGPVVAGAVILPEDFYLEGLTDSKKLSEAKRDFFFDVIQKEALAIGVGIVEADEIDRINIYQAAKKAMKLAIKDLELSPDYLLIDAMEVELDIPQEKIIKGDARSISIAAGSIVAKVTRDRIMKNLAADYPDYGFDQNMGYGTSVHLKSLALHGATPHHRKTFSPVKEHLN</sequence>
<dbReference type="PROSITE" id="PS51975">
    <property type="entry name" value="RNASE_H_2"/>
    <property type="match status" value="1"/>
</dbReference>
<dbReference type="Proteomes" id="UP000682403">
    <property type="component" value="Unassembled WGS sequence"/>
</dbReference>
<dbReference type="Pfam" id="PF01351">
    <property type="entry name" value="RNase_HII"/>
    <property type="match status" value="1"/>
</dbReference>
<feature type="binding site" evidence="14 15">
    <location>
        <position position="78"/>
    </location>
    <ligand>
        <name>a divalent metal cation</name>
        <dbReference type="ChEBI" id="CHEBI:60240"/>
    </ligand>
</feature>
<comment type="subcellular location">
    <subcellularLocation>
        <location evidence="4 14">Cytoplasm</location>
    </subcellularLocation>
</comment>
<dbReference type="GO" id="GO:0004523">
    <property type="term" value="F:RNA-DNA hybrid ribonuclease activity"/>
    <property type="evidence" value="ECO:0007669"/>
    <property type="project" value="UniProtKB-EC"/>
</dbReference>
<gene>
    <name evidence="14" type="primary">rnhB</name>
    <name evidence="18" type="ORF">J9317_09360</name>
</gene>
<evidence type="ECO:0000256" key="11">
    <source>
        <dbReference type="ARBA" id="ARBA00022759"/>
    </source>
</evidence>
<evidence type="ECO:0000256" key="8">
    <source>
        <dbReference type="ARBA" id="ARBA00022490"/>
    </source>
</evidence>
<comment type="caution">
    <text evidence="18">The sequence shown here is derived from an EMBL/GenBank/DDBJ whole genome shotgun (WGS) entry which is preliminary data.</text>
</comment>
<evidence type="ECO:0000256" key="3">
    <source>
        <dbReference type="ARBA" id="ARBA00004065"/>
    </source>
</evidence>
<dbReference type="SUPFAM" id="SSF53098">
    <property type="entry name" value="Ribonuclease H-like"/>
    <property type="match status" value="1"/>
</dbReference>
<feature type="binding site" evidence="14 15">
    <location>
        <position position="169"/>
    </location>
    <ligand>
        <name>a divalent metal cation</name>
        <dbReference type="ChEBI" id="CHEBI:60240"/>
    </ligand>
</feature>
<evidence type="ECO:0000313" key="18">
    <source>
        <dbReference type="EMBL" id="MBS2968966.1"/>
    </source>
</evidence>
<keyword evidence="8 14" id="KW-0963">Cytoplasm</keyword>
<feature type="domain" description="RNase H type-2" evidence="17">
    <location>
        <begin position="71"/>
        <end position="255"/>
    </location>
</feature>
<dbReference type="PANTHER" id="PTHR10954">
    <property type="entry name" value="RIBONUCLEASE H2 SUBUNIT A"/>
    <property type="match status" value="1"/>
</dbReference>
<comment type="similarity">
    <text evidence="5 14 16">Belongs to the RNase HII family.</text>
</comment>
<dbReference type="InterPro" id="IPR012337">
    <property type="entry name" value="RNaseH-like_sf"/>
</dbReference>
<keyword evidence="10 14" id="KW-0479">Metal-binding</keyword>
<dbReference type="CDD" id="cd07182">
    <property type="entry name" value="RNase_HII_bacteria_HII_like"/>
    <property type="match status" value="1"/>
</dbReference>
<evidence type="ECO:0000256" key="1">
    <source>
        <dbReference type="ARBA" id="ARBA00000077"/>
    </source>
</evidence>
<dbReference type="RefSeq" id="WP_211558079.1">
    <property type="nucleotide sequence ID" value="NZ_JAGVRK010000001.1"/>
</dbReference>
<evidence type="ECO:0000256" key="5">
    <source>
        <dbReference type="ARBA" id="ARBA00007383"/>
    </source>
</evidence>
<dbReference type="PANTHER" id="PTHR10954:SF18">
    <property type="entry name" value="RIBONUCLEASE HII"/>
    <property type="match status" value="1"/>
</dbReference>
<evidence type="ECO:0000256" key="13">
    <source>
        <dbReference type="ARBA" id="ARBA00023211"/>
    </source>
</evidence>
<accession>A0ABS5LE38</accession>
<dbReference type="InterPro" id="IPR001352">
    <property type="entry name" value="RNase_HII/HIII"/>
</dbReference>
<keyword evidence="13 14" id="KW-0464">Manganese</keyword>
<keyword evidence="11 14" id="KW-0255">Endonuclease</keyword>
<dbReference type="InterPro" id="IPR022898">
    <property type="entry name" value="RNase_HII"/>
</dbReference>
<name>A0ABS5LE38_9BACI</name>
<feature type="binding site" evidence="14 15">
    <location>
        <position position="77"/>
    </location>
    <ligand>
        <name>a divalent metal cation</name>
        <dbReference type="ChEBI" id="CHEBI:60240"/>
    </ligand>
</feature>
<dbReference type="NCBIfam" id="NF000595">
    <property type="entry name" value="PRK00015.1-3"/>
    <property type="match status" value="1"/>
</dbReference>
<dbReference type="InterPro" id="IPR036397">
    <property type="entry name" value="RNaseH_sf"/>
</dbReference>
<protein>
    <recommendedName>
        <fullName evidence="7 14">Ribonuclease HII</fullName>
        <shortName evidence="14">RNase HII</shortName>
        <ecNumber evidence="6 14">3.1.26.4</ecNumber>
    </recommendedName>
</protein>
<keyword evidence="19" id="KW-1185">Reference proteome</keyword>
<comment type="function">
    <text evidence="3 14 16">Endonuclease that specifically degrades the RNA of RNA-DNA hybrids.</text>
</comment>
<comment type="cofactor">
    <cofactor evidence="14 15">
        <name>Mn(2+)</name>
        <dbReference type="ChEBI" id="CHEBI:29035"/>
    </cofactor>
    <cofactor evidence="14 15">
        <name>Mg(2+)</name>
        <dbReference type="ChEBI" id="CHEBI:18420"/>
    </cofactor>
    <text evidence="14 15">Manganese or magnesium. Binds 1 divalent metal ion per monomer in the absence of substrate. May bind a second metal ion after substrate binding.</text>
</comment>
<evidence type="ECO:0000259" key="17">
    <source>
        <dbReference type="PROSITE" id="PS51975"/>
    </source>
</evidence>
<dbReference type="Gene3D" id="3.30.420.10">
    <property type="entry name" value="Ribonuclease H-like superfamily/Ribonuclease H"/>
    <property type="match status" value="1"/>
</dbReference>
<evidence type="ECO:0000313" key="19">
    <source>
        <dbReference type="Proteomes" id="UP000682403"/>
    </source>
</evidence>
<organism evidence="18 19">
    <name type="scientific">Metabacillus flavus</name>
    <dbReference type="NCBI Taxonomy" id="2823519"/>
    <lineage>
        <taxon>Bacteria</taxon>
        <taxon>Bacillati</taxon>
        <taxon>Bacillota</taxon>
        <taxon>Bacilli</taxon>
        <taxon>Bacillales</taxon>
        <taxon>Bacillaceae</taxon>
        <taxon>Metabacillus</taxon>
    </lineage>
</organism>
<dbReference type="NCBIfam" id="NF000594">
    <property type="entry name" value="PRK00015.1-1"/>
    <property type="match status" value="1"/>
</dbReference>
<evidence type="ECO:0000256" key="14">
    <source>
        <dbReference type="HAMAP-Rule" id="MF_00052"/>
    </source>
</evidence>
<keyword evidence="9 14" id="KW-0540">Nuclease</keyword>
<evidence type="ECO:0000256" key="16">
    <source>
        <dbReference type="RuleBase" id="RU003515"/>
    </source>
</evidence>
<evidence type="ECO:0000256" key="4">
    <source>
        <dbReference type="ARBA" id="ARBA00004496"/>
    </source>
</evidence>
<evidence type="ECO:0000256" key="12">
    <source>
        <dbReference type="ARBA" id="ARBA00022801"/>
    </source>
</evidence>
<keyword evidence="12 14" id="KW-0378">Hydrolase</keyword>
<evidence type="ECO:0000256" key="9">
    <source>
        <dbReference type="ARBA" id="ARBA00022722"/>
    </source>
</evidence>
<evidence type="ECO:0000256" key="2">
    <source>
        <dbReference type="ARBA" id="ARBA00001946"/>
    </source>
</evidence>
<evidence type="ECO:0000256" key="7">
    <source>
        <dbReference type="ARBA" id="ARBA00019179"/>
    </source>
</evidence>
<comment type="cofactor">
    <cofactor evidence="2">
        <name>Mg(2+)</name>
        <dbReference type="ChEBI" id="CHEBI:18420"/>
    </cofactor>
</comment>
<dbReference type="InterPro" id="IPR024567">
    <property type="entry name" value="RNase_HII/HIII_dom"/>
</dbReference>
<reference evidence="18 19" key="1">
    <citation type="submission" date="2021-04" db="EMBL/GenBank/DDBJ databases">
        <title>Metabacillus sp. strain KIGAM252 whole genome sequence.</title>
        <authorList>
            <person name="Seo M.-J."/>
            <person name="Cho E.-S."/>
            <person name="Hwang C.Y."/>
            <person name="Yoon D.J."/>
        </authorList>
    </citation>
    <scope>NUCLEOTIDE SEQUENCE [LARGE SCALE GENOMIC DNA]</scope>
    <source>
        <strain evidence="18 19">KIGAM252</strain>
    </source>
</reference>
<evidence type="ECO:0000256" key="6">
    <source>
        <dbReference type="ARBA" id="ARBA00012180"/>
    </source>
</evidence>
<dbReference type="HAMAP" id="MF_00052_B">
    <property type="entry name" value="RNase_HII_B"/>
    <property type="match status" value="1"/>
</dbReference>
<evidence type="ECO:0000256" key="15">
    <source>
        <dbReference type="PROSITE-ProRule" id="PRU01319"/>
    </source>
</evidence>